<protein>
    <submittedName>
        <fullName evidence="1">Uncharacterized protein</fullName>
    </submittedName>
</protein>
<gene>
    <name evidence="1" type="ORF">CARN6_1547</name>
</gene>
<comment type="caution">
    <text evidence="1">The sequence shown here is derived from an EMBL/GenBank/DDBJ whole genome shotgun (WGS) entry which is preliminary data.</text>
</comment>
<sequence>MQFYPMYISEKVPLYEVAARVIFQG</sequence>
<name>E6QLJ5_9ZZZZ</name>
<dbReference type="AlphaFoldDB" id="E6QLJ5"/>
<accession>E6QLJ5</accession>
<proteinExistence type="predicted"/>
<dbReference type="EMBL" id="CABQ01000184">
    <property type="protein sequence ID" value="CBI08115.1"/>
    <property type="molecule type" value="Genomic_DNA"/>
</dbReference>
<organism evidence="1">
    <name type="scientific">mine drainage metagenome</name>
    <dbReference type="NCBI Taxonomy" id="410659"/>
    <lineage>
        <taxon>unclassified sequences</taxon>
        <taxon>metagenomes</taxon>
        <taxon>ecological metagenomes</taxon>
    </lineage>
</organism>
<reference evidence="1" key="1">
    <citation type="submission" date="2009-10" db="EMBL/GenBank/DDBJ databases">
        <title>Diversity of trophic interactions inside an arsenic-rich microbial ecosystem.</title>
        <authorList>
            <person name="Bertin P.N."/>
            <person name="Heinrich-Salmeron A."/>
            <person name="Pelletier E."/>
            <person name="Goulhen-Chollet F."/>
            <person name="Arsene-Ploetze F."/>
            <person name="Gallien S."/>
            <person name="Calteau A."/>
            <person name="Vallenet D."/>
            <person name="Casiot C."/>
            <person name="Chane-Woon-Ming B."/>
            <person name="Giloteaux L."/>
            <person name="Barakat M."/>
            <person name="Bonnefoy V."/>
            <person name="Bruneel O."/>
            <person name="Chandler M."/>
            <person name="Cleiss J."/>
            <person name="Duran R."/>
            <person name="Elbaz-Poulichet F."/>
            <person name="Fonknechten N."/>
            <person name="Lauga B."/>
            <person name="Mornico D."/>
            <person name="Ortet P."/>
            <person name="Schaeffer C."/>
            <person name="Siguier P."/>
            <person name="Alexander Thil Smith A."/>
            <person name="Van Dorsselaer A."/>
            <person name="Weissenbach J."/>
            <person name="Medigue C."/>
            <person name="Le Paslier D."/>
        </authorList>
    </citation>
    <scope>NUCLEOTIDE SEQUENCE</scope>
</reference>
<evidence type="ECO:0000313" key="1">
    <source>
        <dbReference type="EMBL" id="CBI08115.1"/>
    </source>
</evidence>